<dbReference type="GeneID" id="54347444"/>
<dbReference type="Proteomes" id="UP000800082">
    <property type="component" value="Unassembled WGS sequence"/>
</dbReference>
<dbReference type="AlphaFoldDB" id="A0A6A5RU20"/>
<proteinExistence type="predicted"/>
<evidence type="ECO:0000313" key="2">
    <source>
        <dbReference type="Proteomes" id="UP000800082"/>
    </source>
</evidence>
<accession>A0A6A5RU20</accession>
<dbReference type="EMBL" id="ML978963">
    <property type="protein sequence ID" value="KAF1930518.1"/>
    <property type="molecule type" value="Genomic_DNA"/>
</dbReference>
<reference evidence="1" key="1">
    <citation type="journal article" date="2020" name="Stud. Mycol.">
        <title>101 Dothideomycetes genomes: a test case for predicting lifestyles and emergence of pathogens.</title>
        <authorList>
            <person name="Haridas S."/>
            <person name="Albert R."/>
            <person name="Binder M."/>
            <person name="Bloem J."/>
            <person name="Labutti K."/>
            <person name="Salamov A."/>
            <person name="Andreopoulos B."/>
            <person name="Baker S."/>
            <person name="Barry K."/>
            <person name="Bills G."/>
            <person name="Bluhm B."/>
            <person name="Cannon C."/>
            <person name="Castanera R."/>
            <person name="Culley D."/>
            <person name="Daum C."/>
            <person name="Ezra D."/>
            <person name="Gonzalez J."/>
            <person name="Henrissat B."/>
            <person name="Kuo A."/>
            <person name="Liang C."/>
            <person name="Lipzen A."/>
            <person name="Lutzoni F."/>
            <person name="Magnuson J."/>
            <person name="Mondo S."/>
            <person name="Nolan M."/>
            <person name="Ohm R."/>
            <person name="Pangilinan J."/>
            <person name="Park H.-J."/>
            <person name="Ramirez L."/>
            <person name="Alfaro M."/>
            <person name="Sun H."/>
            <person name="Tritt A."/>
            <person name="Yoshinaga Y."/>
            <person name="Zwiers L.-H."/>
            <person name="Turgeon B."/>
            <person name="Goodwin S."/>
            <person name="Spatafora J."/>
            <person name="Crous P."/>
            <person name="Grigoriev I."/>
        </authorList>
    </citation>
    <scope>NUCLEOTIDE SEQUENCE</scope>
    <source>
        <strain evidence="1">CBS 183.55</strain>
    </source>
</reference>
<keyword evidence="2" id="KW-1185">Reference proteome</keyword>
<gene>
    <name evidence="1" type="ORF">M421DRAFT_375746</name>
</gene>
<protein>
    <submittedName>
        <fullName evidence="1">Uncharacterized protein</fullName>
    </submittedName>
</protein>
<organism evidence="1 2">
    <name type="scientific">Didymella exigua CBS 183.55</name>
    <dbReference type="NCBI Taxonomy" id="1150837"/>
    <lineage>
        <taxon>Eukaryota</taxon>
        <taxon>Fungi</taxon>
        <taxon>Dikarya</taxon>
        <taxon>Ascomycota</taxon>
        <taxon>Pezizomycotina</taxon>
        <taxon>Dothideomycetes</taxon>
        <taxon>Pleosporomycetidae</taxon>
        <taxon>Pleosporales</taxon>
        <taxon>Pleosporineae</taxon>
        <taxon>Didymellaceae</taxon>
        <taxon>Didymella</taxon>
    </lineage>
</organism>
<evidence type="ECO:0000313" key="1">
    <source>
        <dbReference type="EMBL" id="KAF1930518.1"/>
    </source>
</evidence>
<dbReference type="RefSeq" id="XP_033450766.1">
    <property type="nucleotide sequence ID" value="XM_033589796.1"/>
</dbReference>
<sequence length="183" mass="20147">MTDMIEIYQADVAVGCGTSDHFLSLTHLAFSNSQRPRSLRGRGRARTRSSRDTTRCKVGRVLTYPCYFLVLLVQDLFPDFSVRAAQIPSLARAPAATWPSPRALKRDGAPAQSSSLGSRACFSGQSCRAMSARRYRLNRTEPRRLSIPLLITQCNPTIGIPISKKKVSAPLISSTLQSSTDLF</sequence>
<name>A0A6A5RU20_9PLEO</name>